<evidence type="ECO:0000256" key="2">
    <source>
        <dbReference type="SAM" id="Phobius"/>
    </source>
</evidence>
<protein>
    <recommendedName>
        <fullName evidence="5">DUF948 domain-containing protein</fullName>
    </recommendedName>
</protein>
<evidence type="ECO:0000313" key="4">
    <source>
        <dbReference type="Proteomes" id="UP000321397"/>
    </source>
</evidence>
<proteinExistence type="predicted"/>
<evidence type="ECO:0000256" key="1">
    <source>
        <dbReference type="SAM" id="Coils"/>
    </source>
</evidence>
<accession>A0A510K7I7</accession>
<feature type="coiled-coil region" evidence="1">
    <location>
        <begin position="61"/>
        <end position="88"/>
    </location>
</feature>
<dbReference type="InterPro" id="IPR009293">
    <property type="entry name" value="UPF0478"/>
</dbReference>
<name>A0A510K7I7_9FUSO</name>
<dbReference type="RefSeq" id="WP_146959531.1">
    <property type="nucleotide sequence ID" value="NZ_AP019834.1"/>
</dbReference>
<feature type="transmembrane region" description="Helical" evidence="2">
    <location>
        <begin position="6"/>
        <end position="30"/>
    </location>
</feature>
<gene>
    <name evidence="3" type="ORF">JMUB3933_0176</name>
</gene>
<keyword evidence="1" id="KW-0175">Coiled coil</keyword>
<dbReference type="EMBL" id="AP019834">
    <property type="protein sequence ID" value="BBM46701.1"/>
    <property type="molecule type" value="Genomic_DNA"/>
</dbReference>
<dbReference type="AlphaFoldDB" id="A0A510K7I7"/>
<dbReference type="Proteomes" id="UP000321397">
    <property type="component" value="Chromosome"/>
</dbReference>
<organism evidence="3 4">
    <name type="scientific">Leptotrichia wadei</name>
    <dbReference type="NCBI Taxonomy" id="157687"/>
    <lineage>
        <taxon>Bacteria</taxon>
        <taxon>Fusobacteriati</taxon>
        <taxon>Fusobacteriota</taxon>
        <taxon>Fusobacteriia</taxon>
        <taxon>Fusobacteriales</taxon>
        <taxon>Leptotrichiaceae</taxon>
        <taxon>Leptotrichia</taxon>
    </lineage>
</organism>
<keyword evidence="2" id="KW-1133">Transmembrane helix</keyword>
<dbReference type="Pfam" id="PF06103">
    <property type="entry name" value="DUF948"/>
    <property type="match status" value="1"/>
</dbReference>
<keyword evidence="2" id="KW-0472">Membrane</keyword>
<evidence type="ECO:0008006" key="5">
    <source>
        <dbReference type="Google" id="ProtNLM"/>
    </source>
</evidence>
<sequence length="171" mass="19237">MVTINLYLIFKILLNVSLAILFILFFITLIKLISVISKINSLLQKNKEQLETSIAQISGLLKNSEKILENTNNNLKKINVLVENVNDILKASKKDIVNTSGNVSLTLENIKDVSSSVAESSKSIASNFIDKSAGIKKNVNGFISIVNIALSYWDILKKIFKKKKNRRKLWE</sequence>
<reference evidence="3 4" key="1">
    <citation type="submission" date="2019-07" db="EMBL/GenBank/DDBJ databases">
        <title>Complete Genome Sequence of Leptotrichia wadei Strain JMUB3933.</title>
        <authorList>
            <person name="Watanabe S."/>
            <person name="Cui L."/>
        </authorList>
    </citation>
    <scope>NUCLEOTIDE SEQUENCE [LARGE SCALE GENOMIC DNA]</scope>
    <source>
        <strain evidence="3 4">JMUB3933</strain>
    </source>
</reference>
<keyword evidence="2" id="KW-0812">Transmembrane</keyword>
<evidence type="ECO:0000313" key="3">
    <source>
        <dbReference type="EMBL" id="BBM46701.1"/>
    </source>
</evidence>